<evidence type="ECO:0000313" key="1">
    <source>
        <dbReference type="EMBL" id="SMC62869.1"/>
    </source>
</evidence>
<dbReference type="RefSeq" id="WP_084061479.1">
    <property type="nucleotide sequence ID" value="NZ_FWXO01000003.1"/>
</dbReference>
<dbReference type="InterPro" id="IPR051159">
    <property type="entry name" value="Hexapeptide_acetyltransf"/>
</dbReference>
<dbReference type="CDD" id="cd04647">
    <property type="entry name" value="LbH_MAT_like"/>
    <property type="match status" value="1"/>
</dbReference>
<dbReference type="PANTHER" id="PTHR23416:SF78">
    <property type="entry name" value="LIPOPOLYSACCHARIDE BIOSYNTHESIS O-ACETYL TRANSFERASE WBBJ-RELATED"/>
    <property type="match status" value="1"/>
</dbReference>
<reference evidence="1 2" key="1">
    <citation type="submission" date="2017-04" db="EMBL/GenBank/DDBJ databases">
        <authorList>
            <person name="Afonso C.L."/>
            <person name="Miller P.J."/>
            <person name="Scott M.A."/>
            <person name="Spackman E."/>
            <person name="Goraichik I."/>
            <person name="Dimitrov K.M."/>
            <person name="Suarez D.L."/>
            <person name="Swayne D.E."/>
        </authorList>
    </citation>
    <scope>NUCLEOTIDE SEQUENCE [LARGE SCALE GENOMIC DNA]</scope>
    <source>
        <strain evidence="1 2">DSM 21164</strain>
    </source>
</reference>
<dbReference type="OrthoDB" id="9814490at2"/>
<keyword evidence="1" id="KW-0808">Transferase</keyword>
<dbReference type="EMBL" id="FWXO01000003">
    <property type="protein sequence ID" value="SMC62869.1"/>
    <property type="molecule type" value="Genomic_DNA"/>
</dbReference>
<organism evidence="1 2">
    <name type="scientific">Cellulophaga tyrosinoxydans</name>
    <dbReference type="NCBI Taxonomy" id="504486"/>
    <lineage>
        <taxon>Bacteria</taxon>
        <taxon>Pseudomonadati</taxon>
        <taxon>Bacteroidota</taxon>
        <taxon>Flavobacteriia</taxon>
        <taxon>Flavobacteriales</taxon>
        <taxon>Flavobacteriaceae</taxon>
        <taxon>Cellulophaga</taxon>
    </lineage>
</organism>
<gene>
    <name evidence="1" type="ORF">SAMN05660703_2145</name>
</gene>
<evidence type="ECO:0000313" key="2">
    <source>
        <dbReference type="Proteomes" id="UP000192360"/>
    </source>
</evidence>
<dbReference type="GO" id="GO:0016740">
    <property type="term" value="F:transferase activity"/>
    <property type="evidence" value="ECO:0007669"/>
    <property type="project" value="UniProtKB-KW"/>
</dbReference>
<protein>
    <submittedName>
        <fullName evidence="1">Acetyltransferase (Isoleucine patch superfamily)</fullName>
    </submittedName>
</protein>
<proteinExistence type="predicted"/>
<dbReference type="InterPro" id="IPR011004">
    <property type="entry name" value="Trimer_LpxA-like_sf"/>
</dbReference>
<name>A0A1W2AQ60_9FLAO</name>
<dbReference type="Gene3D" id="2.160.10.10">
    <property type="entry name" value="Hexapeptide repeat proteins"/>
    <property type="match status" value="1"/>
</dbReference>
<sequence length="233" mass="26060">MKQKIKKFIKGHPLLLKYTRIILNPGKKLPSFKKIMKGKNNTLNISSSAILRSCIIEITGNGNKVFIEESVILNNVKLYIIGDKNKIHISKNVWFNRGGVIWIEDCNCSALIGQNCKFEDVHIAVTEPNSKITIGDDCLFAYDIDIRTGDSHSIIDTKSNKRINFAKDVCIGNHVWVASHVSILKGVNIAANTVIATRSTVTKSFDRENILIGGSPSKILKEDINWDINRLTQ</sequence>
<dbReference type="AlphaFoldDB" id="A0A1W2AQ60"/>
<keyword evidence="2" id="KW-1185">Reference proteome</keyword>
<dbReference type="STRING" id="504486.SAMN05660703_2145"/>
<dbReference type="Proteomes" id="UP000192360">
    <property type="component" value="Unassembled WGS sequence"/>
</dbReference>
<dbReference type="SUPFAM" id="SSF51161">
    <property type="entry name" value="Trimeric LpxA-like enzymes"/>
    <property type="match status" value="1"/>
</dbReference>
<dbReference type="PANTHER" id="PTHR23416">
    <property type="entry name" value="SIALIC ACID SYNTHASE-RELATED"/>
    <property type="match status" value="1"/>
</dbReference>
<accession>A0A1W2AQ60</accession>